<name>A0A0H5BZB6_CYBJN</name>
<feature type="transmembrane region" description="Helical" evidence="6">
    <location>
        <begin position="69"/>
        <end position="90"/>
    </location>
</feature>
<comment type="similarity">
    <text evidence="2">Belongs to the acetate uptake transporter (AceTr) (TC 2.A.96) family.</text>
</comment>
<dbReference type="GO" id="GO:0005886">
    <property type="term" value="C:plasma membrane"/>
    <property type="evidence" value="ECO:0007669"/>
    <property type="project" value="TreeGrafter"/>
</dbReference>
<evidence type="ECO:0000256" key="2">
    <source>
        <dbReference type="ARBA" id="ARBA00005587"/>
    </source>
</evidence>
<evidence type="ECO:0000256" key="1">
    <source>
        <dbReference type="ARBA" id="ARBA00004141"/>
    </source>
</evidence>
<protein>
    <recommendedName>
        <fullName evidence="9">FUN34 protein</fullName>
    </recommendedName>
</protein>
<keyword evidence="5 6" id="KW-0472">Membrane</keyword>
<dbReference type="Proteomes" id="UP000038830">
    <property type="component" value="Unassembled WGS sequence"/>
</dbReference>
<feature type="transmembrane region" description="Helical" evidence="6">
    <location>
        <begin position="191"/>
        <end position="212"/>
    </location>
</feature>
<accession>A0A0H5BZB6</accession>
<dbReference type="PANTHER" id="PTHR31123:SF1">
    <property type="entry name" value="ACCUMULATION OF DYADS PROTEIN 2-RELATED"/>
    <property type="match status" value="1"/>
</dbReference>
<evidence type="ECO:0008006" key="9">
    <source>
        <dbReference type="Google" id="ProtNLM"/>
    </source>
</evidence>
<evidence type="ECO:0000313" key="8">
    <source>
        <dbReference type="Proteomes" id="UP000038830"/>
    </source>
</evidence>
<organism evidence="7 8">
    <name type="scientific">Cyberlindnera jadinii (strain ATCC 18201 / CBS 1600 / BCRC 20928 / JCM 3617 / NBRC 0987 / NRRL Y-1542)</name>
    <name type="common">Torula yeast</name>
    <name type="synonym">Candida utilis</name>
    <dbReference type="NCBI Taxonomy" id="983966"/>
    <lineage>
        <taxon>Eukaryota</taxon>
        <taxon>Fungi</taxon>
        <taxon>Dikarya</taxon>
        <taxon>Ascomycota</taxon>
        <taxon>Saccharomycotina</taxon>
        <taxon>Saccharomycetes</taxon>
        <taxon>Phaffomycetales</taxon>
        <taxon>Phaffomycetaceae</taxon>
        <taxon>Cyberlindnera</taxon>
    </lineage>
</organism>
<evidence type="ECO:0000256" key="5">
    <source>
        <dbReference type="ARBA" id="ARBA00023136"/>
    </source>
</evidence>
<feature type="transmembrane region" description="Helical" evidence="6">
    <location>
        <begin position="224"/>
        <end position="242"/>
    </location>
</feature>
<evidence type="ECO:0000256" key="4">
    <source>
        <dbReference type="ARBA" id="ARBA00022989"/>
    </source>
</evidence>
<feature type="transmembrane region" description="Helical" evidence="6">
    <location>
        <begin position="102"/>
        <end position="121"/>
    </location>
</feature>
<dbReference type="Pfam" id="PF01184">
    <property type="entry name" value="Gpr1_Fun34_YaaH"/>
    <property type="match status" value="1"/>
</dbReference>
<keyword evidence="4 6" id="KW-1133">Transmembrane helix</keyword>
<dbReference type="InterPro" id="IPR051633">
    <property type="entry name" value="AceTr"/>
</dbReference>
<dbReference type="PANTHER" id="PTHR31123">
    <property type="entry name" value="ACCUMULATION OF DYADS PROTEIN 2-RELATED"/>
    <property type="match status" value="1"/>
</dbReference>
<dbReference type="GO" id="GO:0015123">
    <property type="term" value="F:acetate transmembrane transporter activity"/>
    <property type="evidence" value="ECO:0007669"/>
    <property type="project" value="TreeGrafter"/>
</dbReference>
<comment type="subcellular location">
    <subcellularLocation>
        <location evidence="1">Membrane</location>
        <topology evidence="1">Multi-pass membrane protein</topology>
    </subcellularLocation>
</comment>
<dbReference type="InterPro" id="IPR000791">
    <property type="entry name" value="Gpr1/Fun34/SatP-like"/>
</dbReference>
<gene>
    <name evidence="7" type="ORF">BN1211_0778</name>
</gene>
<evidence type="ECO:0000256" key="3">
    <source>
        <dbReference type="ARBA" id="ARBA00022692"/>
    </source>
</evidence>
<feature type="transmembrane region" description="Helical" evidence="6">
    <location>
        <begin position="167"/>
        <end position="184"/>
    </location>
</feature>
<dbReference type="EMBL" id="CDQK01000001">
    <property type="protein sequence ID" value="CEP20823.1"/>
    <property type="molecule type" value="Genomic_DNA"/>
</dbReference>
<evidence type="ECO:0000256" key="6">
    <source>
        <dbReference type="SAM" id="Phobius"/>
    </source>
</evidence>
<dbReference type="NCBIfam" id="NF038013">
    <property type="entry name" value="AceTr_1"/>
    <property type="match status" value="1"/>
</dbReference>
<reference evidence="8" key="1">
    <citation type="journal article" date="2015" name="J. Biotechnol.">
        <title>The structure of the Cyberlindnera jadinii genome and its relation to Candida utilis analyzed by the occurrence of single nucleotide polymorphisms.</title>
        <authorList>
            <person name="Rupp O."/>
            <person name="Brinkrolf K."/>
            <person name="Buerth C."/>
            <person name="Kunigo M."/>
            <person name="Schneider J."/>
            <person name="Jaenicke S."/>
            <person name="Goesmann A."/>
            <person name="Puehler A."/>
            <person name="Jaeger K.-E."/>
            <person name="Ernst J.F."/>
        </authorList>
    </citation>
    <scope>NUCLEOTIDE SEQUENCE [LARGE SCALE GENOMIC DNA]</scope>
    <source>
        <strain evidence="8">ATCC 18201 / CBS 1600 / BCRC 20928 / JCM 3617 / NBRC 0987 / NRRL Y-1542</strain>
    </source>
</reference>
<dbReference type="AlphaFoldDB" id="A0A0H5BZB6"/>
<evidence type="ECO:0000313" key="7">
    <source>
        <dbReference type="EMBL" id="CEP20823.1"/>
    </source>
</evidence>
<sequence>MSSINEDLEKISSLGELNYDSHPISQVRTAGPNDEFVMLGRMKVRKSELWSAFGGDLQPGVHAQPQRKFANPVPIGLCGFALTTLVLSMANARAMGIRTPNVAVAPAFFYGGFAQILAGMWEIALENTFGSVVLTSYGCFWLSWAAIEIDWFGIKAAYDDPIELENAIGFFLLGWVIFTFLILLCTMKSTVAFFSMFFLLEITFILLTVASFTRHVGCQRAGGVFGVVTGFLAWYNAYAGIATKEISYFVPKPWPLPGASHL</sequence>
<proteinExistence type="inferred from homology"/>
<feature type="transmembrane region" description="Helical" evidence="6">
    <location>
        <begin position="128"/>
        <end position="147"/>
    </location>
</feature>
<keyword evidence="3 6" id="KW-0812">Transmembrane</keyword>